<dbReference type="PANTHER" id="PTHR46023:SF6">
    <property type="entry name" value="LIPASE CLASS 3 FAMILY PROTEIN"/>
    <property type="match status" value="1"/>
</dbReference>
<dbReference type="RefSeq" id="XP_015900037.3">
    <property type="nucleotide sequence ID" value="XM_016044551.4"/>
</dbReference>
<evidence type="ECO:0000313" key="6">
    <source>
        <dbReference type="RefSeq" id="XP_015900037.3"/>
    </source>
</evidence>
<dbReference type="InterPro" id="IPR002921">
    <property type="entry name" value="Fungal_lipase-type"/>
</dbReference>
<keyword evidence="1" id="KW-0378">Hydrolase</keyword>
<reference evidence="6" key="1">
    <citation type="submission" date="2025-08" db="UniProtKB">
        <authorList>
            <consortium name="RefSeq"/>
        </authorList>
    </citation>
    <scope>IDENTIFICATION</scope>
    <source>
        <tissue evidence="6">Seedling</tissue>
    </source>
</reference>
<evidence type="ECO:0000313" key="5">
    <source>
        <dbReference type="Proteomes" id="UP001652623"/>
    </source>
</evidence>
<feature type="domain" description="Fungal lipase-type" evidence="3">
    <location>
        <begin position="185"/>
        <end position="322"/>
    </location>
</feature>
<dbReference type="GO" id="GO:0016042">
    <property type="term" value="P:lipid catabolic process"/>
    <property type="evidence" value="ECO:0007669"/>
    <property type="project" value="InterPro"/>
</dbReference>
<dbReference type="InterPro" id="IPR005592">
    <property type="entry name" value="Mono/diacylglycerol_lipase_N"/>
</dbReference>
<dbReference type="GO" id="GO:0016787">
    <property type="term" value="F:hydrolase activity"/>
    <property type="evidence" value="ECO:0007669"/>
    <property type="project" value="UniProtKB-KW"/>
</dbReference>
<dbReference type="GeneID" id="107433273"/>
<evidence type="ECO:0000256" key="2">
    <source>
        <dbReference type="SAM" id="MobiDB-lite"/>
    </source>
</evidence>
<dbReference type="Pfam" id="PF03893">
    <property type="entry name" value="Lipase3_N"/>
    <property type="match status" value="1"/>
</dbReference>
<feature type="region of interest" description="Disordered" evidence="2">
    <location>
        <begin position="31"/>
        <end position="52"/>
    </location>
</feature>
<dbReference type="InParanoid" id="A0A6P4AW29"/>
<dbReference type="Proteomes" id="UP001652623">
    <property type="component" value="Chromosome 11"/>
</dbReference>
<dbReference type="FunCoup" id="A0A6P4AW29">
    <property type="interactions" value="757"/>
</dbReference>
<proteinExistence type="predicted"/>
<protein>
    <submittedName>
        <fullName evidence="6">Uncharacterized protein LOC107433273</fullName>
    </submittedName>
</protein>
<evidence type="ECO:0000259" key="4">
    <source>
        <dbReference type="Pfam" id="PF03893"/>
    </source>
</evidence>
<name>A0A6P4AW29_ZIZJJ</name>
<dbReference type="Pfam" id="PF01764">
    <property type="entry name" value="Lipase_3"/>
    <property type="match status" value="1"/>
</dbReference>
<sequence length="635" mass="69787">MAAGTMATAAGAAVILYYVLTRRLLAKGDDDDRSGGNYSKSSSSRSWRRRISRRPAQAPATWLETLTTLSETLRFTYAETLGKWPIGDLAFGINYLIRRQGNLQVASVYAGTDSVELKGPEIIAELNYFLRLLSLCILFSKKPFLVFLESAGYSQEDVLFQKPKAGLLKPAFTIIRDKDSKCFLLLIRGTHSIKDTLTAATGAVVPFHHSVLHDGGISNLVLGYAHCGMVAAARWIAKLSTPFLLKALGDCPDYKVKVVGHSLGGGTAALLTYILREQKELWSSTCITFAPAACMTWELAESGKHFITTIINGADLVPTFSTASVDDLRSEVTASSWLNDLRDQVEHTRILNVFYRSATAVGSRLPSIASAKARVAGAGAILRPVSSSTQVVMKRAQNVAQAVVRTRSSLSSWSCMGARRRNVGPLLNSKEDALHEDCLVSEKPSESLKVEGITEDVVLSKVECSSSSGGSGHDDTDEEEHLIPVEVVTTATTAEDITEGELWYELEKELKRQETEVDIKAQEEEAAAAKEITEEENLLTDAAESDKPISSMDATENHHFYPPGRIMHIISVPSSDTVNLDTDGPNEEHVGIYETPRELYSKLRLSKTMINDHYMPMYKKMIELLIMELENRDQC</sequence>
<dbReference type="KEGG" id="zju:107433273"/>
<keyword evidence="5" id="KW-1185">Reference proteome</keyword>
<dbReference type="AlphaFoldDB" id="A0A6P4AW29"/>
<dbReference type="PANTHER" id="PTHR46023">
    <property type="entry name" value="LIPASE CLASS 3 PROTEIN-LIKE"/>
    <property type="match status" value="1"/>
</dbReference>
<dbReference type="InterPro" id="IPR029058">
    <property type="entry name" value="AB_hydrolase_fold"/>
</dbReference>
<dbReference type="SUPFAM" id="SSF53474">
    <property type="entry name" value="alpha/beta-Hydrolases"/>
    <property type="match status" value="1"/>
</dbReference>
<evidence type="ECO:0000259" key="3">
    <source>
        <dbReference type="Pfam" id="PF01764"/>
    </source>
</evidence>
<dbReference type="Gene3D" id="3.40.50.1820">
    <property type="entry name" value="alpha/beta hydrolase"/>
    <property type="match status" value="1"/>
</dbReference>
<evidence type="ECO:0000256" key="1">
    <source>
        <dbReference type="ARBA" id="ARBA00022801"/>
    </source>
</evidence>
<organism evidence="5 6">
    <name type="scientific">Ziziphus jujuba</name>
    <name type="common">Chinese jujube</name>
    <name type="synonym">Ziziphus sativa</name>
    <dbReference type="NCBI Taxonomy" id="326968"/>
    <lineage>
        <taxon>Eukaryota</taxon>
        <taxon>Viridiplantae</taxon>
        <taxon>Streptophyta</taxon>
        <taxon>Embryophyta</taxon>
        <taxon>Tracheophyta</taxon>
        <taxon>Spermatophyta</taxon>
        <taxon>Magnoliopsida</taxon>
        <taxon>eudicotyledons</taxon>
        <taxon>Gunneridae</taxon>
        <taxon>Pentapetalae</taxon>
        <taxon>rosids</taxon>
        <taxon>fabids</taxon>
        <taxon>Rosales</taxon>
        <taxon>Rhamnaceae</taxon>
        <taxon>Paliureae</taxon>
        <taxon>Ziziphus</taxon>
    </lineage>
</organism>
<feature type="domain" description="Mono-/di-acylglycerol lipase N-terminal" evidence="4">
    <location>
        <begin position="50"/>
        <end position="130"/>
    </location>
</feature>
<accession>A0A6P4AW29</accession>
<gene>
    <name evidence="6" type="primary">LOC107433273</name>
</gene>
<dbReference type="CDD" id="cd00519">
    <property type="entry name" value="Lipase_3"/>
    <property type="match status" value="1"/>
</dbReference>